<keyword evidence="3" id="KW-1185">Reference proteome</keyword>
<dbReference type="EMBL" id="LSMT01000692">
    <property type="protein sequence ID" value="PFX15051.1"/>
    <property type="molecule type" value="Genomic_DNA"/>
</dbReference>
<organism evidence="2 3">
    <name type="scientific">Stylophora pistillata</name>
    <name type="common">Smooth cauliflower coral</name>
    <dbReference type="NCBI Taxonomy" id="50429"/>
    <lineage>
        <taxon>Eukaryota</taxon>
        <taxon>Metazoa</taxon>
        <taxon>Cnidaria</taxon>
        <taxon>Anthozoa</taxon>
        <taxon>Hexacorallia</taxon>
        <taxon>Scleractinia</taxon>
        <taxon>Astrocoeniina</taxon>
        <taxon>Pocilloporidae</taxon>
        <taxon>Stylophora</taxon>
    </lineage>
</organism>
<comment type="caution">
    <text evidence="2">The sequence shown here is derived from an EMBL/GenBank/DDBJ whole genome shotgun (WGS) entry which is preliminary data.</text>
</comment>
<evidence type="ECO:0000313" key="2">
    <source>
        <dbReference type="EMBL" id="PFX15051.1"/>
    </source>
</evidence>
<accession>A0A2B4RBM1</accession>
<reference evidence="3" key="1">
    <citation type="journal article" date="2017" name="bioRxiv">
        <title>Comparative analysis of the genomes of Stylophora pistillata and Acropora digitifera provides evidence for extensive differences between species of corals.</title>
        <authorList>
            <person name="Voolstra C.R."/>
            <person name="Li Y."/>
            <person name="Liew Y.J."/>
            <person name="Baumgarten S."/>
            <person name="Zoccola D."/>
            <person name="Flot J.-F."/>
            <person name="Tambutte S."/>
            <person name="Allemand D."/>
            <person name="Aranda M."/>
        </authorList>
    </citation>
    <scope>NUCLEOTIDE SEQUENCE [LARGE SCALE GENOMIC DNA]</scope>
</reference>
<feature type="compositionally biased region" description="Acidic residues" evidence="1">
    <location>
        <begin position="93"/>
        <end position="106"/>
    </location>
</feature>
<sequence length="267" mass="30406">MAAEKSMKESRGRKWSEDELMAFACVLADDRTEFALTLETLALKKANSGSGKSATDEPEWFNIINPIFSETHTELKVAAKAADIESDGTRSSEDDEYSDNYKEDETEVTMAKSASAMIPREKKQVLNASSSLAEASSEHLSGDESDEEFNRVECQPTDADHKRTSIEEMKFIKEGIQEGQERAQGKRIQTGFEADQRREEAFLKFQEKQAEFNRQHELRMMEIMARIQQTVQTYQNAWVMHEPAFLSAYSGAESQQPHYTNLDSYNR</sequence>
<dbReference type="AlphaFoldDB" id="A0A2B4RBM1"/>
<dbReference type="Proteomes" id="UP000225706">
    <property type="component" value="Unassembled WGS sequence"/>
</dbReference>
<evidence type="ECO:0000313" key="3">
    <source>
        <dbReference type="Proteomes" id="UP000225706"/>
    </source>
</evidence>
<gene>
    <name evidence="2" type="ORF">AWC38_SpisGene20749</name>
</gene>
<feature type="region of interest" description="Disordered" evidence="1">
    <location>
        <begin position="125"/>
        <end position="150"/>
    </location>
</feature>
<feature type="region of interest" description="Disordered" evidence="1">
    <location>
        <begin position="81"/>
        <end position="106"/>
    </location>
</feature>
<evidence type="ECO:0000256" key="1">
    <source>
        <dbReference type="SAM" id="MobiDB-lite"/>
    </source>
</evidence>
<proteinExistence type="predicted"/>
<name>A0A2B4RBM1_STYPI</name>
<protein>
    <submittedName>
        <fullName evidence="2">Uncharacterized protein</fullName>
    </submittedName>
</protein>